<feature type="chain" id="PRO_5042327009" evidence="1">
    <location>
        <begin position="26"/>
        <end position="306"/>
    </location>
</feature>
<dbReference type="EMBL" id="AMPZ03000002">
    <property type="protein sequence ID" value="KAH9592961.1"/>
    <property type="molecule type" value="Genomic_DNA"/>
</dbReference>
<reference evidence="3" key="1">
    <citation type="journal article" date="2012" name="Nat. Genet.">
        <title>Whole-genome sequence of Schistosoma haematobium.</title>
        <authorList>
            <person name="Young N.D."/>
            <person name="Jex A.R."/>
            <person name="Li B."/>
            <person name="Liu S."/>
            <person name="Yang L."/>
            <person name="Xiong Z."/>
            <person name="Li Y."/>
            <person name="Cantacessi C."/>
            <person name="Hall R.S."/>
            <person name="Xu X."/>
            <person name="Chen F."/>
            <person name="Wu X."/>
            <person name="Zerlotini A."/>
            <person name="Oliveira G."/>
            <person name="Hofmann A."/>
            <person name="Zhang G."/>
            <person name="Fang X."/>
            <person name="Kang Y."/>
            <person name="Campbell B.E."/>
            <person name="Loukas A."/>
            <person name="Ranganathan S."/>
            <person name="Rollinson D."/>
            <person name="Rinaldi G."/>
            <person name="Brindley P.J."/>
            <person name="Yang H."/>
            <person name="Wang J."/>
            <person name="Wang J."/>
            <person name="Gasser R.B."/>
        </authorList>
    </citation>
    <scope>NUCLEOTIDE SEQUENCE [LARGE SCALE GENOMIC DNA]</scope>
</reference>
<accession>A0A094ZXI9</accession>
<evidence type="ECO:0000313" key="2">
    <source>
        <dbReference type="EMBL" id="KAH9592961.1"/>
    </source>
</evidence>
<evidence type="ECO:0000256" key="1">
    <source>
        <dbReference type="SAM" id="SignalP"/>
    </source>
</evidence>
<dbReference type="OrthoDB" id="6221184at2759"/>
<evidence type="ECO:0000313" key="4">
    <source>
        <dbReference type="Proteomes" id="UP000471633"/>
    </source>
</evidence>
<gene>
    <name evidence="2" type="primary">SYT16_3</name>
    <name evidence="2" type="ORF">MS3_00010526</name>
    <name evidence="3" type="ORF">MS3_07498</name>
</gene>
<dbReference type="EMBL" id="KL251129">
    <property type="protein sequence ID" value="KGB39082.1"/>
    <property type="molecule type" value="Genomic_DNA"/>
</dbReference>
<proteinExistence type="predicted"/>
<protein>
    <submittedName>
        <fullName evidence="2">Synaptotagmin</fullName>
    </submittedName>
</protein>
<evidence type="ECO:0000313" key="3">
    <source>
        <dbReference type="EMBL" id="KGB39082.1"/>
    </source>
</evidence>
<reference evidence="2" key="4">
    <citation type="journal article" date="2022" name="PLoS Pathog.">
        <title>Chromosome-level genome of Schistosoma haematobium underpins genome-wide explorations of molecular variation.</title>
        <authorList>
            <person name="Stroehlein A.J."/>
            <person name="Korhonen P.K."/>
            <person name="Lee V.V."/>
            <person name="Ralph S.A."/>
            <person name="Mentink-Kane M."/>
            <person name="You H."/>
            <person name="McManus D.P."/>
            <person name="Tchuente L.T."/>
            <person name="Stothard J.R."/>
            <person name="Kaur P."/>
            <person name="Dudchenko O."/>
            <person name="Aiden E.L."/>
            <person name="Yang B."/>
            <person name="Yang H."/>
            <person name="Emery A.M."/>
            <person name="Webster B.L."/>
            <person name="Brindley P.J."/>
            <person name="Rollinson D."/>
            <person name="Chang B.C.H."/>
            <person name="Gasser R.B."/>
            <person name="Young N.D."/>
        </authorList>
    </citation>
    <scope>NUCLEOTIDE SEQUENCE</scope>
</reference>
<reference evidence="2" key="2">
    <citation type="journal article" date="2019" name="Gigascience">
        <title>High-quality Schistosoma haematobium genome achieved by single-molecule and long-range sequencing.</title>
        <authorList>
            <person name="Stroehlein A.J."/>
            <person name="Korhonen P.K."/>
            <person name="Chong T.M."/>
            <person name="Lim Y.L."/>
            <person name="Chan K.G."/>
            <person name="Webster B."/>
            <person name="Rollinson D."/>
            <person name="Brindley P.J."/>
            <person name="Gasser R.B."/>
            <person name="Young N.D."/>
        </authorList>
    </citation>
    <scope>NUCLEOTIDE SEQUENCE</scope>
</reference>
<dbReference type="GeneID" id="24594809"/>
<reference evidence="2" key="3">
    <citation type="submission" date="2021-06" db="EMBL/GenBank/DDBJ databases">
        <title>Chromosome-level genome assembly for S. haematobium.</title>
        <authorList>
            <person name="Stroehlein A.J."/>
        </authorList>
    </citation>
    <scope>NUCLEOTIDE SEQUENCE</scope>
</reference>
<dbReference type="RefSeq" id="XP_012798842.1">
    <property type="nucleotide sequence ID" value="XM_012943388.2"/>
</dbReference>
<dbReference type="CTD" id="24594809"/>
<dbReference type="AlphaFoldDB" id="A0A094ZXI9"/>
<feature type="signal peptide" evidence="1">
    <location>
        <begin position="1"/>
        <end position="25"/>
    </location>
</feature>
<dbReference type="Proteomes" id="UP000471633">
    <property type="component" value="Unassembled WGS sequence"/>
</dbReference>
<name>A0A094ZXI9_SCHHA</name>
<dbReference type="KEGG" id="shx:MS3_00010526"/>
<keyword evidence="4" id="KW-1185">Reference proteome</keyword>
<organism evidence="3">
    <name type="scientific">Schistosoma haematobium</name>
    <name type="common">Blood fluke</name>
    <dbReference type="NCBI Taxonomy" id="6185"/>
    <lineage>
        <taxon>Eukaryota</taxon>
        <taxon>Metazoa</taxon>
        <taxon>Spiralia</taxon>
        <taxon>Lophotrochozoa</taxon>
        <taxon>Platyhelminthes</taxon>
        <taxon>Trematoda</taxon>
        <taxon>Digenea</taxon>
        <taxon>Strigeidida</taxon>
        <taxon>Schistosomatoidea</taxon>
        <taxon>Schistosomatidae</taxon>
        <taxon>Schistosoma</taxon>
    </lineage>
</organism>
<sequence>MLQYSDQLNFFHVVIFLLAIQQIYAPVTLSNPAYQSSSVNYISTNDQWQEVPEPTNIFDIVRNQSPTYQNKVSNSFGLNPVVGGNGYRVLRSDDESVAYVIPLRTAQNTFPIDNDLEDDELETWIHQISGFDNRRNEYVSPGQTMWNTQLYTGWNVPHQSNTLSFHHHSPPRRRLLTPSYAASVPYQNRRNSLSTSYPNAFITQQTNFPPQRSSLGPPVDIIRQNRYTGFQPNQQTSIYTPNMFIRRPFNSYRRQMSLSYLIPNYQALNKATFRGYRPTTPSGGNLNYPTLGTTSIYNSTRRSTFS</sequence>
<keyword evidence="1" id="KW-0732">Signal</keyword>